<protein>
    <submittedName>
        <fullName evidence="2">Uncharacterized protein</fullName>
    </submittedName>
</protein>
<keyword evidence="3" id="KW-1185">Reference proteome</keyword>
<feature type="compositionally biased region" description="Low complexity" evidence="1">
    <location>
        <begin position="56"/>
        <end position="127"/>
    </location>
</feature>
<proteinExistence type="predicted"/>
<accession>A0A849A4Z8</accession>
<name>A0A849A4Z8_9ACTN</name>
<dbReference type="PROSITE" id="PS51318">
    <property type="entry name" value="TAT"/>
    <property type="match status" value="1"/>
</dbReference>
<dbReference type="AlphaFoldDB" id="A0A849A4Z8"/>
<sequence>MKTFESPRRAVLAALAAAVIGAGGCAVPDSAVPDSAAPAPAAAGGAGQAVTGADRAAAATTGADPAAPATAATGADPAAPATAAAASTPSGKATGDAGRTASAARSAGAATLAPASGPPTAATSARTSRVDGTQPPKPVPALSKEQARGAGAEAARLLTAAAPGLAGTGWIPCGGHDAPYRSGAELIVRDPKGGATQRGLVAGYRDCYYFENPQNAAVLTLSVLEYQDVASASTAVSALDAKRRQKLTDVRSFAIGASRSFGGAARAFEVDPRFYLSTIRRQDRLVLVLDHSTSIVDSPDGGAGPPTVRVLAGLQQRVSRALTGFRPTPPGSLATLNPDPTKLAAHTIAAGPGGARYPGGKLGAFPAAAAPALTIDDATSPEEQKLIHKAEVDTIALGGARVYRTVHPAAAVSLREGLYRLAYEQKTIAGQRIAVKAPTKDTVCFAATSSSVDPTDVPATTYVCAGNVGRYAFLFTARALVAPKPDVNKMVIGPVRKQAELLAKLG</sequence>
<feature type="region of interest" description="Disordered" evidence="1">
    <location>
        <begin position="56"/>
        <end position="150"/>
    </location>
</feature>
<organism evidence="2 3">
    <name type="scientific">Nakamurella aerolata</name>
    <dbReference type="NCBI Taxonomy" id="1656892"/>
    <lineage>
        <taxon>Bacteria</taxon>
        <taxon>Bacillati</taxon>
        <taxon>Actinomycetota</taxon>
        <taxon>Actinomycetes</taxon>
        <taxon>Nakamurellales</taxon>
        <taxon>Nakamurellaceae</taxon>
        <taxon>Nakamurella</taxon>
    </lineage>
</organism>
<dbReference type="InterPro" id="IPR006311">
    <property type="entry name" value="TAT_signal"/>
</dbReference>
<evidence type="ECO:0000313" key="2">
    <source>
        <dbReference type="EMBL" id="NNG35137.1"/>
    </source>
</evidence>
<gene>
    <name evidence="2" type="ORF">HKD39_05315</name>
</gene>
<reference evidence="2 3" key="1">
    <citation type="submission" date="2020-05" db="EMBL/GenBank/DDBJ databases">
        <title>Nakamurella sp. DB0629 isolated from air conditioner.</title>
        <authorList>
            <person name="Kim D.H."/>
            <person name="Kim D.-U."/>
        </authorList>
    </citation>
    <scope>NUCLEOTIDE SEQUENCE [LARGE SCALE GENOMIC DNA]</scope>
    <source>
        <strain evidence="2 3">DB0629</strain>
    </source>
</reference>
<comment type="caution">
    <text evidence="2">The sequence shown here is derived from an EMBL/GenBank/DDBJ whole genome shotgun (WGS) entry which is preliminary data.</text>
</comment>
<dbReference type="EMBL" id="JABEND010000002">
    <property type="protein sequence ID" value="NNG35137.1"/>
    <property type="molecule type" value="Genomic_DNA"/>
</dbReference>
<evidence type="ECO:0000256" key="1">
    <source>
        <dbReference type="SAM" id="MobiDB-lite"/>
    </source>
</evidence>
<evidence type="ECO:0000313" key="3">
    <source>
        <dbReference type="Proteomes" id="UP000562984"/>
    </source>
</evidence>
<dbReference type="RefSeq" id="WP_171198755.1">
    <property type="nucleotide sequence ID" value="NZ_JABEND010000002.1"/>
</dbReference>
<dbReference type="PROSITE" id="PS51257">
    <property type="entry name" value="PROKAR_LIPOPROTEIN"/>
    <property type="match status" value="1"/>
</dbReference>
<dbReference type="Proteomes" id="UP000562984">
    <property type="component" value="Unassembled WGS sequence"/>
</dbReference>